<dbReference type="GO" id="GO:0050660">
    <property type="term" value="F:flavin adenine dinucleotide binding"/>
    <property type="evidence" value="ECO:0007669"/>
    <property type="project" value="InterPro"/>
</dbReference>
<dbReference type="InterPro" id="IPR002550">
    <property type="entry name" value="CNNM"/>
</dbReference>
<dbReference type="SMART" id="SM01091">
    <property type="entry name" value="CorC_HlyC"/>
    <property type="match status" value="1"/>
</dbReference>
<evidence type="ECO:0000256" key="5">
    <source>
        <dbReference type="ARBA" id="ARBA00022737"/>
    </source>
</evidence>
<dbReference type="Gene3D" id="3.10.580.10">
    <property type="entry name" value="CBS-domain"/>
    <property type="match status" value="1"/>
</dbReference>
<reference evidence="14 15" key="1">
    <citation type="journal article" date="2009" name="Int. J. Syst. Evol. Microbiol.">
        <title>Paenibacillus contaminans sp. nov., isolated from a contaminated laboratory plate.</title>
        <authorList>
            <person name="Chou J.H."/>
            <person name="Lee J.H."/>
            <person name="Lin M.C."/>
            <person name="Chang P.S."/>
            <person name="Arun A.B."/>
            <person name="Young C.C."/>
            <person name="Chen W.M."/>
        </authorList>
    </citation>
    <scope>NUCLEOTIDE SEQUENCE [LARGE SCALE GENOMIC DNA]</scope>
    <source>
        <strain evidence="14 15">CKOBP-6</strain>
    </source>
</reference>
<dbReference type="InterPro" id="IPR046342">
    <property type="entry name" value="CBS_dom_sf"/>
</dbReference>
<evidence type="ECO:0000256" key="6">
    <source>
        <dbReference type="ARBA" id="ARBA00022989"/>
    </source>
</evidence>
<dbReference type="OrthoDB" id="9798188at2"/>
<evidence type="ECO:0000259" key="12">
    <source>
        <dbReference type="PROSITE" id="PS51371"/>
    </source>
</evidence>
<dbReference type="PANTHER" id="PTHR43099">
    <property type="entry name" value="UPF0053 PROTEIN YRKA"/>
    <property type="match status" value="1"/>
</dbReference>
<keyword evidence="15" id="KW-1185">Reference proteome</keyword>
<dbReference type="FunFam" id="3.10.580.10:FF:000002">
    <property type="entry name" value="Magnesium/cobalt efflux protein CorC"/>
    <property type="match status" value="1"/>
</dbReference>
<dbReference type="InterPro" id="IPR044751">
    <property type="entry name" value="Ion_transp-like_CBS"/>
</dbReference>
<dbReference type="Pfam" id="PF00571">
    <property type="entry name" value="CBS"/>
    <property type="match status" value="2"/>
</dbReference>
<dbReference type="Proteomes" id="UP000250369">
    <property type="component" value="Unassembled WGS sequence"/>
</dbReference>
<dbReference type="Gene3D" id="3.30.465.10">
    <property type="match status" value="1"/>
</dbReference>
<comment type="subcellular location">
    <subcellularLocation>
        <location evidence="1">Cell membrane</location>
        <topology evidence="1">Multi-pass membrane protein</topology>
    </subcellularLocation>
</comment>
<dbReference type="InterPro" id="IPR036318">
    <property type="entry name" value="FAD-bd_PCMH-like_sf"/>
</dbReference>
<dbReference type="AlphaFoldDB" id="A0A329MLP8"/>
<sequence>MGNYLDSEPGPLLLNLVFAFVLILLNGFFVAAEFSMVKVRGSRINALALEGNLNAKFASNILNNLNAYLSACQLGITLTSLALGWLGEPTIARMLTPILEKWNVPESVTHVIAFIIGFTIITALHITIGEQVPKTYAIRKSEQVTLWSAGPMVIFYKIMYPFIWSLNGISNWMLRKSGIEPESEHEAVHTEEEIRLLVKESHRNGLIDNTELTLVDNVFEFTETVAREIMIPRTEMSCLYANSSFEENLEIATSEMRTRYPLCDPDKDNIIGFVHIKDLMRASRTGLNDINKVCRPLMAVPETVPISSLLKQMQKKRTEVALLIDEYGGTSGLVTMEDILEELVGEIHNEFDQERPTIEKKDENNHSVDGLLHIDEVNEYFSLTIETDDYDTIGGWVYSQVETPPAKNQRVYFEDYEFIVEEVDNLRISRVTIKKLANENDALSVVS</sequence>
<dbReference type="InterPro" id="IPR005170">
    <property type="entry name" value="Transptr-assoc_dom"/>
</dbReference>
<feature type="transmembrane region" description="Helical" evidence="11">
    <location>
        <begin position="146"/>
        <end position="166"/>
    </location>
</feature>
<name>A0A329MLP8_9BACL</name>
<dbReference type="PROSITE" id="PS51846">
    <property type="entry name" value="CNNM"/>
    <property type="match status" value="1"/>
</dbReference>
<feature type="domain" description="CBS" evidence="12">
    <location>
        <begin position="230"/>
        <end position="290"/>
    </location>
</feature>
<feature type="transmembrane region" description="Helical" evidence="11">
    <location>
        <begin position="65"/>
        <end position="87"/>
    </location>
</feature>
<dbReference type="SUPFAM" id="SSF54631">
    <property type="entry name" value="CBS-domain pair"/>
    <property type="match status" value="1"/>
</dbReference>
<proteinExistence type="inferred from homology"/>
<dbReference type="GO" id="GO:0005886">
    <property type="term" value="C:plasma membrane"/>
    <property type="evidence" value="ECO:0007669"/>
    <property type="project" value="UniProtKB-SubCell"/>
</dbReference>
<evidence type="ECO:0000256" key="8">
    <source>
        <dbReference type="ARBA" id="ARBA00023136"/>
    </source>
</evidence>
<evidence type="ECO:0000256" key="3">
    <source>
        <dbReference type="ARBA" id="ARBA00022475"/>
    </source>
</evidence>
<dbReference type="InterPro" id="IPR051676">
    <property type="entry name" value="UPF0053_domain"/>
</dbReference>
<evidence type="ECO:0000256" key="4">
    <source>
        <dbReference type="ARBA" id="ARBA00022692"/>
    </source>
</evidence>
<evidence type="ECO:0000313" key="14">
    <source>
        <dbReference type="EMBL" id="RAV20704.1"/>
    </source>
</evidence>
<dbReference type="EMBL" id="QMFB01000007">
    <property type="protein sequence ID" value="RAV20704.1"/>
    <property type="molecule type" value="Genomic_DNA"/>
</dbReference>
<protein>
    <recommendedName>
        <fullName evidence="16">HlyC/CorC family transporter</fullName>
    </recommendedName>
</protein>
<evidence type="ECO:0000256" key="9">
    <source>
        <dbReference type="PROSITE-ProRule" id="PRU00703"/>
    </source>
</evidence>
<dbReference type="RefSeq" id="WP_113031562.1">
    <property type="nucleotide sequence ID" value="NZ_QMFB01000007.1"/>
</dbReference>
<accession>A0A329MLP8</accession>
<dbReference type="PANTHER" id="PTHR43099:SF2">
    <property type="entry name" value="UPF0053 PROTEIN YRKA"/>
    <property type="match status" value="1"/>
</dbReference>
<evidence type="ECO:0000256" key="2">
    <source>
        <dbReference type="ARBA" id="ARBA00006337"/>
    </source>
</evidence>
<feature type="domain" description="CBS" evidence="12">
    <location>
        <begin position="293"/>
        <end position="350"/>
    </location>
</feature>
<evidence type="ECO:0000313" key="15">
    <source>
        <dbReference type="Proteomes" id="UP000250369"/>
    </source>
</evidence>
<keyword evidence="8 10" id="KW-0472">Membrane</keyword>
<feature type="domain" description="CNNM transmembrane" evidence="13">
    <location>
        <begin position="8"/>
        <end position="211"/>
    </location>
</feature>
<dbReference type="Pfam" id="PF03471">
    <property type="entry name" value="CorC_HlyC"/>
    <property type="match status" value="1"/>
</dbReference>
<evidence type="ECO:0008006" key="16">
    <source>
        <dbReference type="Google" id="ProtNLM"/>
    </source>
</evidence>
<feature type="transmembrane region" description="Helical" evidence="11">
    <location>
        <begin position="107"/>
        <end position="126"/>
    </location>
</feature>
<comment type="similarity">
    <text evidence="2">Belongs to the UPF0053 family.</text>
</comment>
<dbReference type="SUPFAM" id="SSF56176">
    <property type="entry name" value="FAD-binding/transporter-associated domain-like"/>
    <property type="match status" value="1"/>
</dbReference>
<dbReference type="CDD" id="cd04590">
    <property type="entry name" value="CBS_pair_CorC_HlyC_assoc"/>
    <property type="match status" value="1"/>
</dbReference>
<keyword evidence="4 10" id="KW-0812">Transmembrane</keyword>
<organism evidence="14 15">
    <name type="scientific">Paenibacillus contaminans</name>
    <dbReference type="NCBI Taxonomy" id="450362"/>
    <lineage>
        <taxon>Bacteria</taxon>
        <taxon>Bacillati</taxon>
        <taxon>Bacillota</taxon>
        <taxon>Bacilli</taxon>
        <taxon>Bacillales</taxon>
        <taxon>Paenibacillaceae</taxon>
        <taxon>Paenibacillus</taxon>
    </lineage>
</organism>
<dbReference type="Pfam" id="PF01595">
    <property type="entry name" value="CNNM"/>
    <property type="match status" value="1"/>
</dbReference>
<keyword evidence="6 10" id="KW-1133">Transmembrane helix</keyword>
<evidence type="ECO:0000256" key="7">
    <source>
        <dbReference type="ARBA" id="ARBA00023122"/>
    </source>
</evidence>
<evidence type="ECO:0000259" key="13">
    <source>
        <dbReference type="PROSITE" id="PS51846"/>
    </source>
</evidence>
<keyword evidence="3" id="KW-1003">Cell membrane</keyword>
<keyword evidence="5" id="KW-0677">Repeat</keyword>
<feature type="transmembrane region" description="Helical" evidence="11">
    <location>
        <begin position="12"/>
        <end position="34"/>
    </location>
</feature>
<dbReference type="PROSITE" id="PS51371">
    <property type="entry name" value="CBS"/>
    <property type="match status" value="2"/>
</dbReference>
<keyword evidence="7 9" id="KW-0129">CBS domain</keyword>
<evidence type="ECO:0000256" key="10">
    <source>
        <dbReference type="PROSITE-ProRule" id="PRU01193"/>
    </source>
</evidence>
<comment type="caution">
    <text evidence="14">The sequence shown here is derived from an EMBL/GenBank/DDBJ whole genome shotgun (WGS) entry which is preliminary data.</text>
</comment>
<evidence type="ECO:0000256" key="11">
    <source>
        <dbReference type="SAM" id="Phobius"/>
    </source>
</evidence>
<dbReference type="InterPro" id="IPR000644">
    <property type="entry name" value="CBS_dom"/>
</dbReference>
<gene>
    <name evidence="14" type="ORF">DQG23_14445</name>
</gene>
<dbReference type="InterPro" id="IPR016169">
    <property type="entry name" value="FAD-bd_PCMH_sub2"/>
</dbReference>
<evidence type="ECO:0000256" key="1">
    <source>
        <dbReference type="ARBA" id="ARBA00004651"/>
    </source>
</evidence>